<dbReference type="Gramene" id="EFJ15132">
    <property type="protein sequence ID" value="EFJ15132"/>
    <property type="gene ID" value="SELMODRAFT_47473"/>
</dbReference>
<reference evidence="6 7" key="1">
    <citation type="journal article" date="2011" name="Science">
        <title>The Selaginella genome identifies genetic changes associated with the evolution of vascular plants.</title>
        <authorList>
            <person name="Banks J.A."/>
            <person name="Nishiyama T."/>
            <person name="Hasebe M."/>
            <person name="Bowman J.L."/>
            <person name="Gribskov M."/>
            <person name="dePamphilis C."/>
            <person name="Albert V.A."/>
            <person name="Aono N."/>
            <person name="Aoyama T."/>
            <person name="Ambrose B.A."/>
            <person name="Ashton N.W."/>
            <person name="Axtell M.J."/>
            <person name="Barker E."/>
            <person name="Barker M.S."/>
            <person name="Bennetzen J.L."/>
            <person name="Bonawitz N.D."/>
            <person name="Chapple C."/>
            <person name="Cheng C."/>
            <person name="Correa L.G."/>
            <person name="Dacre M."/>
            <person name="DeBarry J."/>
            <person name="Dreyer I."/>
            <person name="Elias M."/>
            <person name="Engstrom E.M."/>
            <person name="Estelle M."/>
            <person name="Feng L."/>
            <person name="Finet C."/>
            <person name="Floyd S.K."/>
            <person name="Frommer W.B."/>
            <person name="Fujita T."/>
            <person name="Gramzow L."/>
            <person name="Gutensohn M."/>
            <person name="Harholt J."/>
            <person name="Hattori M."/>
            <person name="Heyl A."/>
            <person name="Hirai T."/>
            <person name="Hiwatashi Y."/>
            <person name="Ishikawa M."/>
            <person name="Iwata M."/>
            <person name="Karol K.G."/>
            <person name="Koehler B."/>
            <person name="Kolukisaoglu U."/>
            <person name="Kubo M."/>
            <person name="Kurata T."/>
            <person name="Lalonde S."/>
            <person name="Li K."/>
            <person name="Li Y."/>
            <person name="Litt A."/>
            <person name="Lyons E."/>
            <person name="Manning G."/>
            <person name="Maruyama T."/>
            <person name="Michael T.P."/>
            <person name="Mikami K."/>
            <person name="Miyazaki S."/>
            <person name="Morinaga S."/>
            <person name="Murata T."/>
            <person name="Mueller-Roeber B."/>
            <person name="Nelson D.R."/>
            <person name="Obara M."/>
            <person name="Oguri Y."/>
            <person name="Olmstead R.G."/>
            <person name="Onodera N."/>
            <person name="Petersen B.L."/>
            <person name="Pils B."/>
            <person name="Prigge M."/>
            <person name="Rensing S.A."/>
            <person name="Riano-Pachon D.M."/>
            <person name="Roberts A.W."/>
            <person name="Sato Y."/>
            <person name="Scheller H.V."/>
            <person name="Schulz B."/>
            <person name="Schulz C."/>
            <person name="Shakirov E.V."/>
            <person name="Shibagaki N."/>
            <person name="Shinohara N."/>
            <person name="Shippen D.E."/>
            <person name="Soerensen I."/>
            <person name="Sotooka R."/>
            <person name="Sugimoto N."/>
            <person name="Sugita M."/>
            <person name="Sumikawa N."/>
            <person name="Tanurdzic M."/>
            <person name="Theissen G."/>
            <person name="Ulvskov P."/>
            <person name="Wakazuki S."/>
            <person name="Weng J.K."/>
            <person name="Willats W.W."/>
            <person name="Wipf D."/>
            <person name="Wolf P.G."/>
            <person name="Yang L."/>
            <person name="Zimmer A.D."/>
            <person name="Zhu Q."/>
            <person name="Mitros T."/>
            <person name="Hellsten U."/>
            <person name="Loque D."/>
            <person name="Otillar R."/>
            <person name="Salamov A."/>
            <person name="Schmutz J."/>
            <person name="Shapiro H."/>
            <person name="Lindquist E."/>
            <person name="Lucas S."/>
            <person name="Rokhsar D."/>
            <person name="Grigoriev I.V."/>
        </authorList>
    </citation>
    <scope>NUCLEOTIDE SEQUENCE [LARGE SCALE GENOMIC DNA]</scope>
</reference>
<keyword evidence="3" id="KW-0812">Transmembrane</keyword>
<keyword evidence="4" id="KW-1133">Transmembrane helix</keyword>
<dbReference type="GO" id="GO:0005794">
    <property type="term" value="C:Golgi apparatus"/>
    <property type="evidence" value="ECO:0000318"/>
    <property type="project" value="GO_Central"/>
</dbReference>
<organism evidence="7">
    <name type="scientific">Selaginella moellendorffii</name>
    <name type="common">Spikemoss</name>
    <dbReference type="NCBI Taxonomy" id="88036"/>
    <lineage>
        <taxon>Eukaryota</taxon>
        <taxon>Viridiplantae</taxon>
        <taxon>Streptophyta</taxon>
        <taxon>Embryophyta</taxon>
        <taxon>Tracheophyta</taxon>
        <taxon>Lycopodiopsida</taxon>
        <taxon>Selaginellales</taxon>
        <taxon>Selaginellaceae</taxon>
        <taxon>Selaginella</taxon>
    </lineage>
</organism>
<dbReference type="PANTHER" id="PTHR31444">
    <property type="entry name" value="OS11G0490100 PROTEIN"/>
    <property type="match status" value="1"/>
</dbReference>
<keyword evidence="5" id="KW-0472">Membrane</keyword>
<dbReference type="OrthoDB" id="1896682at2759"/>
<evidence type="ECO:0000313" key="6">
    <source>
        <dbReference type="EMBL" id="EFJ15132.1"/>
    </source>
</evidence>
<evidence type="ECO:0000313" key="7">
    <source>
        <dbReference type="Proteomes" id="UP000001514"/>
    </source>
</evidence>
<dbReference type="Proteomes" id="UP000001514">
    <property type="component" value="Unassembled WGS sequence"/>
</dbReference>
<sequence length="233" mass="26508">PESYRGLPLEVGTALARYVSSKVIPQQTFDEIMMTVRVLAARGPCNFLVFGLGFDSVMWKTLNHGGRTVFLEETEDWIKQVTGKNPDLEAYLVRYNTKLMDAGRLMDHARKNRNGKCRPVQAIRNSTCKIALSYLPKKLYEVDWDVIMVDAPRGYFAEAPGRMAAIFSASVMARSRKNGTTDIYVHDVERPVERQYCEEFLCRANLVEEAPTKRLWHFRLAPQLSGSSSKSFC</sequence>
<dbReference type="Pfam" id="PF21729">
    <property type="entry name" value="IRX15_IRX15L_GXM"/>
    <property type="match status" value="1"/>
</dbReference>
<dbReference type="GO" id="GO:0009834">
    <property type="term" value="P:plant-type secondary cell wall biogenesis"/>
    <property type="evidence" value="ECO:0000318"/>
    <property type="project" value="GO_Central"/>
</dbReference>
<evidence type="ECO:0000256" key="3">
    <source>
        <dbReference type="ARBA" id="ARBA00022692"/>
    </source>
</evidence>
<protein>
    <submittedName>
        <fullName evidence="6">Uncharacterized protein</fullName>
    </submittedName>
</protein>
<evidence type="ECO:0000256" key="1">
    <source>
        <dbReference type="ARBA" id="ARBA00004167"/>
    </source>
</evidence>
<evidence type="ECO:0000256" key="5">
    <source>
        <dbReference type="ARBA" id="ARBA00023136"/>
    </source>
</evidence>
<dbReference type="InParanoid" id="D8SJY3"/>
<dbReference type="FunCoup" id="D8SJY3">
    <property type="interactions" value="318"/>
</dbReference>
<feature type="non-terminal residue" evidence="6">
    <location>
        <position position="1"/>
    </location>
</feature>
<dbReference type="GO" id="GO:0016020">
    <property type="term" value="C:membrane"/>
    <property type="evidence" value="ECO:0007669"/>
    <property type="project" value="UniProtKB-SubCell"/>
</dbReference>
<proteinExistence type="predicted"/>
<comment type="subcellular location">
    <subcellularLocation>
        <location evidence="2">Endomembrane system</location>
    </subcellularLocation>
    <subcellularLocation>
        <location evidence="1">Membrane</location>
        <topology evidence="1">Single-pass membrane protein</topology>
    </subcellularLocation>
</comment>
<keyword evidence="7" id="KW-1185">Reference proteome</keyword>
<accession>D8SJY3</accession>
<dbReference type="OMA" id="WHFRLAP"/>
<dbReference type="KEGG" id="smo:SELMODRAFT_47473"/>
<dbReference type="STRING" id="88036.D8SJY3"/>
<dbReference type="AlphaFoldDB" id="D8SJY3"/>
<evidence type="ECO:0000256" key="2">
    <source>
        <dbReference type="ARBA" id="ARBA00004308"/>
    </source>
</evidence>
<gene>
    <name evidence="6" type="ORF">SELMODRAFT_47473</name>
</gene>
<dbReference type="GO" id="GO:0045492">
    <property type="term" value="P:xylan biosynthetic process"/>
    <property type="evidence" value="ECO:0000318"/>
    <property type="project" value="GO_Central"/>
</dbReference>
<feature type="non-terminal residue" evidence="6">
    <location>
        <position position="233"/>
    </location>
</feature>
<dbReference type="HOGENOM" id="CLU_053427_1_0_1"/>
<dbReference type="EMBL" id="GL377624">
    <property type="protein sequence ID" value="EFJ15132.1"/>
    <property type="molecule type" value="Genomic_DNA"/>
</dbReference>
<dbReference type="eggNOG" id="ENOG502QST5">
    <property type="taxonomic scope" value="Eukaryota"/>
</dbReference>
<dbReference type="InterPro" id="IPR006514">
    <property type="entry name" value="IRX15/GXM/AGM"/>
</dbReference>
<dbReference type="NCBIfam" id="TIGR01627">
    <property type="entry name" value="A_thal_3515"/>
    <property type="match status" value="1"/>
</dbReference>
<evidence type="ECO:0000256" key="4">
    <source>
        <dbReference type="ARBA" id="ARBA00022989"/>
    </source>
</evidence>
<name>D8SJY3_SELML</name>